<sequence>MVWDLEDRTTTIRVTRPDRLFWVPPPTFLVLGPYEVPHPPRRYYDAAVLSHMVIRTNDDDDLGQLMYLIRYLTDWRQPDSCGNLGYRGYQDIQLTTTKAGLV</sequence>
<comment type="caution">
    <text evidence="1">The sequence shown here is derived from an EMBL/GenBank/DDBJ whole genome shotgun (WGS) entry which is preliminary data.</text>
</comment>
<proteinExistence type="predicted"/>
<reference evidence="1 2" key="1">
    <citation type="submission" date="2017-05" db="EMBL/GenBank/DDBJ databases">
        <title>The Genome Sequence of Tsuchiyaea wingfieldii DSM 27421.</title>
        <authorList>
            <person name="Cuomo C."/>
            <person name="Passer A."/>
            <person name="Billmyre B."/>
            <person name="Heitman J."/>
        </authorList>
    </citation>
    <scope>NUCLEOTIDE SEQUENCE [LARGE SCALE GENOMIC DNA]</scope>
    <source>
        <strain evidence="1 2">DSM 27421</strain>
    </source>
</reference>
<keyword evidence="2" id="KW-1185">Reference proteome</keyword>
<accession>A0A5D3ATG9</accession>
<evidence type="ECO:0000313" key="1">
    <source>
        <dbReference type="EMBL" id="TYJ53370.1"/>
    </source>
</evidence>
<gene>
    <name evidence="1" type="ORF">B9479_006030</name>
</gene>
<evidence type="ECO:0000313" key="2">
    <source>
        <dbReference type="Proteomes" id="UP000322245"/>
    </source>
</evidence>
<dbReference type="EMBL" id="NIDF01000092">
    <property type="protein sequence ID" value="TYJ53370.1"/>
    <property type="molecule type" value="Genomic_DNA"/>
</dbReference>
<dbReference type="Proteomes" id="UP000322245">
    <property type="component" value="Unassembled WGS sequence"/>
</dbReference>
<name>A0A5D3ATG9_9TREE</name>
<dbReference type="AlphaFoldDB" id="A0A5D3ATG9"/>
<organism evidence="1 2">
    <name type="scientific">Cryptococcus floricola</name>
    <dbReference type="NCBI Taxonomy" id="2591691"/>
    <lineage>
        <taxon>Eukaryota</taxon>
        <taxon>Fungi</taxon>
        <taxon>Dikarya</taxon>
        <taxon>Basidiomycota</taxon>
        <taxon>Agaricomycotina</taxon>
        <taxon>Tremellomycetes</taxon>
        <taxon>Tremellales</taxon>
        <taxon>Cryptococcaceae</taxon>
        <taxon>Cryptococcus</taxon>
    </lineage>
</organism>
<protein>
    <submittedName>
        <fullName evidence="1">Uncharacterized protein</fullName>
    </submittedName>
</protein>